<organism evidence="1 2">
    <name type="scientific">Palaeococcus pacificus DY20341</name>
    <dbReference type="NCBI Taxonomy" id="1343739"/>
    <lineage>
        <taxon>Archaea</taxon>
        <taxon>Methanobacteriati</taxon>
        <taxon>Methanobacteriota</taxon>
        <taxon>Thermococci</taxon>
        <taxon>Thermococcales</taxon>
        <taxon>Thermococcaceae</taxon>
        <taxon>Palaeococcus</taxon>
    </lineage>
</organism>
<reference evidence="1 2" key="2">
    <citation type="journal article" date="2015" name="Genome Announc.">
        <title>Complete Genome Sequence of Hyperthermophilic Piezophilic Archaeon Palaeococcus pacificus DY20341T, Isolated from Deep-Sea Hydrothermal Sediments.</title>
        <authorList>
            <person name="Zeng X."/>
            <person name="Jebbar M."/>
            <person name="Shao Z."/>
        </authorList>
    </citation>
    <scope>NUCLEOTIDE SEQUENCE [LARGE SCALE GENOMIC DNA]</scope>
    <source>
        <strain evidence="1 2">DY20341</strain>
    </source>
</reference>
<dbReference type="STRING" id="1343739.PAP_06845"/>
<dbReference type="SUPFAM" id="SSF52540">
    <property type="entry name" value="P-loop containing nucleoside triphosphate hydrolases"/>
    <property type="match status" value="1"/>
</dbReference>
<dbReference type="EMBL" id="CP006019">
    <property type="protein sequence ID" value="AIF69764.1"/>
    <property type="molecule type" value="Genomic_DNA"/>
</dbReference>
<evidence type="ECO:0008006" key="3">
    <source>
        <dbReference type="Google" id="ProtNLM"/>
    </source>
</evidence>
<gene>
    <name evidence="1" type="ORF">PAP_06845</name>
</gene>
<sequence length="154" mass="17605">MVGIYLPLLTHILEDLSRQYAVTFIDTPSGIPLEELELYTIATHQIIVLELERVPKNEIGVYIYNELEKYLNLDMDGRMEHGVILNKVDKLSQKYIIDYIEENLEIPVLGVIPLDGAVVESISLKSPFLFEFPHSDASIALKDCGKVLEKWLFE</sequence>
<reference evidence="2" key="1">
    <citation type="submission" date="2013-06" db="EMBL/GenBank/DDBJ databases">
        <title>Complete Genome Sequence of Hyperthermophilic Palaeococcus pacificus DY20341T, Isolated from a Deep-Sea Hydrothermal Sediments.</title>
        <authorList>
            <person name="Zeng X."/>
            <person name="Shao Z."/>
        </authorList>
    </citation>
    <scope>NUCLEOTIDE SEQUENCE [LARGE SCALE GENOMIC DNA]</scope>
    <source>
        <strain evidence="2">DY20341</strain>
    </source>
</reference>
<dbReference type="InterPro" id="IPR027417">
    <property type="entry name" value="P-loop_NTPase"/>
</dbReference>
<protein>
    <recommendedName>
        <fullName evidence="3">CobQ/CobB/MinD/ParA nucleotide binding domain-containing protein</fullName>
    </recommendedName>
</protein>
<name>A0A075LTR8_9EURY</name>
<dbReference type="HOGENOM" id="CLU_1700337_0_0_2"/>
<proteinExistence type="predicted"/>
<dbReference type="AlphaFoldDB" id="A0A075LTR8"/>
<dbReference type="eggNOG" id="arCOG00589">
    <property type="taxonomic scope" value="Archaea"/>
</dbReference>
<evidence type="ECO:0000313" key="1">
    <source>
        <dbReference type="EMBL" id="AIF69764.1"/>
    </source>
</evidence>
<dbReference type="Gene3D" id="3.40.50.300">
    <property type="entry name" value="P-loop containing nucleotide triphosphate hydrolases"/>
    <property type="match status" value="1"/>
</dbReference>
<accession>A0A075LTR8</accession>
<keyword evidence="2" id="KW-1185">Reference proteome</keyword>
<dbReference type="Proteomes" id="UP000027981">
    <property type="component" value="Chromosome"/>
</dbReference>
<dbReference type="KEGG" id="ppac:PAP_06845"/>
<evidence type="ECO:0000313" key="2">
    <source>
        <dbReference type="Proteomes" id="UP000027981"/>
    </source>
</evidence>